<keyword evidence="3" id="KW-1003">Cell membrane</keyword>
<protein>
    <submittedName>
        <fullName evidence="9">ABC transporter permease</fullName>
    </submittedName>
</protein>
<evidence type="ECO:0000256" key="2">
    <source>
        <dbReference type="ARBA" id="ARBA00022448"/>
    </source>
</evidence>
<keyword evidence="7 8" id="KW-0472">Membrane</keyword>
<feature type="transmembrane region" description="Helical" evidence="8">
    <location>
        <begin position="299"/>
        <end position="319"/>
    </location>
</feature>
<evidence type="ECO:0000256" key="7">
    <source>
        <dbReference type="ARBA" id="ARBA00023136"/>
    </source>
</evidence>
<evidence type="ECO:0000256" key="5">
    <source>
        <dbReference type="ARBA" id="ARBA00022692"/>
    </source>
</evidence>
<dbReference type="GO" id="GO:0005886">
    <property type="term" value="C:plasma membrane"/>
    <property type="evidence" value="ECO:0007669"/>
    <property type="project" value="UniProtKB-SubCell"/>
</dbReference>
<feature type="transmembrane region" description="Helical" evidence="8">
    <location>
        <begin position="20"/>
        <end position="42"/>
    </location>
</feature>
<dbReference type="Proteomes" id="UP000516117">
    <property type="component" value="Chromosome"/>
</dbReference>
<dbReference type="PANTHER" id="PTHR32196:SF21">
    <property type="entry name" value="ABC TRANSPORTER PERMEASE PROTEIN YPHD-RELATED"/>
    <property type="match status" value="1"/>
</dbReference>
<gene>
    <name evidence="9" type="ORF">H9L22_14170</name>
</gene>
<evidence type="ECO:0000313" key="10">
    <source>
        <dbReference type="Proteomes" id="UP000516117"/>
    </source>
</evidence>
<keyword evidence="5 8" id="KW-0812">Transmembrane</keyword>
<feature type="transmembrane region" description="Helical" evidence="8">
    <location>
        <begin position="135"/>
        <end position="152"/>
    </location>
</feature>
<proteinExistence type="predicted"/>
<dbReference type="AlphaFoldDB" id="A0A7H0H482"/>
<sequence>MKTTDLLHRLRGRNNEGVLLAVIVALLIIMAVAAPGTLTASFAGDILRSAIVNLALAMGLLMIIISGGFDVSFMAIAIFAGYATVQVMNTTGLDGTIWPFLAAAVIGGILAIPNIILVGVYKIPTLIATLGTQTIIRGALLAFVGSSYIANIPEGLNQLGQTSLFNLGTSPVSVLVVPVLVIVIAVSFVLNRTYYGRSVYAIGGDPDAASRAGVPVLRVQTFLYLVSGIIAGIAGLIHVTINRTANPFDLVGGELNVIAAVVIGGALDTGGRGSVKGTVLGVFLIALMQNSLIRLGVPSFWHTFAVGTVVLVGVTVQALSNRRARQSSPILEGAA</sequence>
<feature type="transmembrane region" description="Helical" evidence="8">
    <location>
        <begin position="97"/>
        <end position="123"/>
    </location>
</feature>
<dbReference type="EMBL" id="CP060789">
    <property type="protein sequence ID" value="QNP55348.1"/>
    <property type="molecule type" value="Genomic_DNA"/>
</dbReference>
<keyword evidence="6 8" id="KW-1133">Transmembrane helix</keyword>
<dbReference type="PANTHER" id="PTHR32196">
    <property type="entry name" value="ABC TRANSPORTER PERMEASE PROTEIN YPHD-RELATED-RELATED"/>
    <property type="match status" value="1"/>
</dbReference>
<feature type="transmembrane region" description="Helical" evidence="8">
    <location>
        <begin position="172"/>
        <end position="190"/>
    </location>
</feature>
<keyword evidence="10" id="KW-1185">Reference proteome</keyword>
<name>A0A7H0H482_9ACTN</name>
<dbReference type="InterPro" id="IPR001851">
    <property type="entry name" value="ABC_transp_permease"/>
</dbReference>
<dbReference type="Pfam" id="PF02653">
    <property type="entry name" value="BPD_transp_2"/>
    <property type="match status" value="1"/>
</dbReference>
<evidence type="ECO:0000256" key="6">
    <source>
        <dbReference type="ARBA" id="ARBA00022989"/>
    </source>
</evidence>
<evidence type="ECO:0000256" key="8">
    <source>
        <dbReference type="SAM" id="Phobius"/>
    </source>
</evidence>
<keyword evidence="4" id="KW-0997">Cell inner membrane</keyword>
<reference evidence="9 10" key="1">
    <citation type="submission" date="2020-08" db="EMBL/GenBank/DDBJ databases">
        <title>Genome sequence of Tessaracoccus defluvii JCM 17540T.</title>
        <authorList>
            <person name="Hyun D.-W."/>
            <person name="Bae J.-W."/>
        </authorList>
    </citation>
    <scope>NUCLEOTIDE SEQUENCE [LARGE SCALE GENOMIC DNA]</scope>
    <source>
        <strain evidence="9 10">JCM 17540</strain>
    </source>
</reference>
<evidence type="ECO:0000256" key="4">
    <source>
        <dbReference type="ARBA" id="ARBA00022519"/>
    </source>
</evidence>
<dbReference type="RefSeq" id="WP_187720481.1">
    <property type="nucleotide sequence ID" value="NZ_BAABBL010000011.1"/>
</dbReference>
<evidence type="ECO:0000256" key="3">
    <source>
        <dbReference type="ARBA" id="ARBA00022475"/>
    </source>
</evidence>
<feature type="transmembrane region" description="Helical" evidence="8">
    <location>
        <begin position="54"/>
        <end position="85"/>
    </location>
</feature>
<dbReference type="CDD" id="cd06579">
    <property type="entry name" value="TM_PBP1_transp_AraH_like"/>
    <property type="match status" value="1"/>
</dbReference>
<evidence type="ECO:0000313" key="9">
    <source>
        <dbReference type="EMBL" id="QNP55348.1"/>
    </source>
</evidence>
<dbReference type="GO" id="GO:0022857">
    <property type="term" value="F:transmembrane transporter activity"/>
    <property type="evidence" value="ECO:0007669"/>
    <property type="project" value="InterPro"/>
</dbReference>
<feature type="transmembrane region" description="Helical" evidence="8">
    <location>
        <begin position="221"/>
        <end position="241"/>
    </location>
</feature>
<dbReference type="KEGG" id="tdf:H9L22_14170"/>
<accession>A0A7H0H482</accession>
<comment type="subcellular location">
    <subcellularLocation>
        <location evidence="1">Cell membrane</location>
        <topology evidence="1">Multi-pass membrane protein</topology>
    </subcellularLocation>
</comment>
<organism evidence="9 10">
    <name type="scientific">Tessaracoccus defluvii</name>
    <dbReference type="NCBI Taxonomy" id="1285901"/>
    <lineage>
        <taxon>Bacteria</taxon>
        <taxon>Bacillati</taxon>
        <taxon>Actinomycetota</taxon>
        <taxon>Actinomycetes</taxon>
        <taxon>Propionibacteriales</taxon>
        <taxon>Propionibacteriaceae</taxon>
        <taxon>Tessaracoccus</taxon>
    </lineage>
</organism>
<keyword evidence="2" id="KW-0813">Transport</keyword>
<evidence type="ECO:0000256" key="1">
    <source>
        <dbReference type="ARBA" id="ARBA00004651"/>
    </source>
</evidence>